<dbReference type="InterPro" id="IPR049326">
    <property type="entry name" value="Rhodopsin_dom_fungi"/>
</dbReference>
<comment type="subcellular location">
    <subcellularLocation>
        <location evidence="1">Membrane</location>
        <topology evidence="1">Multi-pass membrane protein</topology>
    </subcellularLocation>
</comment>
<feature type="transmembrane region" description="Helical" evidence="7">
    <location>
        <begin position="222"/>
        <end position="244"/>
    </location>
</feature>
<evidence type="ECO:0000256" key="1">
    <source>
        <dbReference type="ARBA" id="ARBA00004141"/>
    </source>
</evidence>
<feature type="transmembrane region" description="Helical" evidence="7">
    <location>
        <begin position="186"/>
        <end position="210"/>
    </location>
</feature>
<dbReference type="VEuPathDB" id="FungiDB:sscle_11g082640"/>
<evidence type="ECO:0000256" key="5">
    <source>
        <dbReference type="ARBA" id="ARBA00038359"/>
    </source>
</evidence>
<keyword evidence="3 7" id="KW-1133">Transmembrane helix</keyword>
<feature type="transmembrane region" description="Helical" evidence="7">
    <location>
        <begin position="67"/>
        <end position="86"/>
    </location>
</feature>
<comment type="similarity">
    <text evidence="5">Belongs to the SAT4 family.</text>
</comment>
<sequence>MSSFHSQIYPAGYLDQFSGDRLIAVASVFITAEIIFVALSFVASYISQRKSVKWRFRREEWFTMLGLGSNLAMNAISLAAIKYVYAGHHLPYVLTLHATALPTFLKMEITFAILYILSITLPKLTMLSLFLRIFVIKWQRRASYLIAAILLATALANIIANVTQCIPLEHLWDKQKKGKCFDQNAYWRWASLPNILTDVAMLALPVPMIMGTMMGWRDKAGVGITFLAGSLGLITSILRFAAFWRMQPASDITWTAVELCAYSIAEGGVYLIASCLPAYRALYLTITRPHLWPSTTRYSGTGIASGNWGVISASKSSSRTRNPSISHEISHDENETPLETTMRSVPEIQAPRSVKGKPRIYIQTPSPVCSKFPFAERGQGHAYAHPYGNENGDLSQLFHPWPLTRRSSSLGRGTGTETGTGAEKQNQSQSSEHGITIQHGFSIEYEDLRPRGNRLGNHIGYQYAGDTERFTIVPARVPGSDLRAKAEG</sequence>
<evidence type="ECO:0000313" key="10">
    <source>
        <dbReference type="Proteomes" id="UP000177798"/>
    </source>
</evidence>
<evidence type="ECO:0000259" key="8">
    <source>
        <dbReference type="Pfam" id="PF20684"/>
    </source>
</evidence>
<proteinExistence type="inferred from homology"/>
<dbReference type="AlphaFoldDB" id="A0A1D9QEX7"/>
<dbReference type="InterPro" id="IPR052337">
    <property type="entry name" value="SAT4-like"/>
</dbReference>
<name>A0A1D9QEX7_SCLS1</name>
<gene>
    <name evidence="9" type="ORF">sscle_11g082640</name>
</gene>
<dbReference type="OrthoDB" id="3529975at2759"/>
<evidence type="ECO:0000256" key="4">
    <source>
        <dbReference type="ARBA" id="ARBA00023136"/>
    </source>
</evidence>
<dbReference type="PANTHER" id="PTHR33048">
    <property type="entry name" value="PTH11-LIKE INTEGRAL MEMBRANE PROTEIN (AFU_ORTHOLOGUE AFUA_5G11245)"/>
    <property type="match status" value="1"/>
</dbReference>
<feature type="transmembrane region" description="Helical" evidence="7">
    <location>
        <begin position="109"/>
        <end position="131"/>
    </location>
</feature>
<accession>A0A1D9QEX7</accession>
<dbReference type="Pfam" id="PF20684">
    <property type="entry name" value="Fung_rhodopsin"/>
    <property type="match status" value="1"/>
</dbReference>
<protein>
    <recommendedName>
        <fullName evidence="8">Rhodopsin domain-containing protein</fullName>
    </recommendedName>
</protein>
<evidence type="ECO:0000256" key="3">
    <source>
        <dbReference type="ARBA" id="ARBA00022989"/>
    </source>
</evidence>
<evidence type="ECO:0000256" key="6">
    <source>
        <dbReference type="SAM" id="MobiDB-lite"/>
    </source>
</evidence>
<dbReference type="Proteomes" id="UP000177798">
    <property type="component" value="Chromosome 11"/>
</dbReference>
<dbReference type="PANTHER" id="PTHR33048:SF47">
    <property type="entry name" value="INTEGRAL MEMBRANE PROTEIN-RELATED"/>
    <property type="match status" value="1"/>
</dbReference>
<feature type="domain" description="Rhodopsin" evidence="8">
    <location>
        <begin position="49"/>
        <end position="283"/>
    </location>
</feature>
<evidence type="ECO:0000256" key="2">
    <source>
        <dbReference type="ARBA" id="ARBA00022692"/>
    </source>
</evidence>
<feature type="transmembrane region" description="Helical" evidence="7">
    <location>
        <begin position="22"/>
        <end position="46"/>
    </location>
</feature>
<feature type="transmembrane region" description="Helical" evidence="7">
    <location>
        <begin position="143"/>
        <end position="166"/>
    </location>
</feature>
<evidence type="ECO:0000313" key="9">
    <source>
        <dbReference type="EMBL" id="APA13494.1"/>
    </source>
</evidence>
<reference evidence="10" key="1">
    <citation type="journal article" date="2017" name="Genome Biol. Evol.">
        <title>The complete genome sequence of the phytopathogenic fungus Sclerotinia sclerotiorum reveals insights into the genome architecture of broad host range pathogens.</title>
        <authorList>
            <person name="Derbyshire M."/>
            <person name="Denton-Giles M."/>
            <person name="Hegedus D."/>
            <person name="Seifbarghy S."/>
            <person name="Rollins J."/>
            <person name="van Kan J."/>
            <person name="Seidl M.F."/>
            <person name="Faino L."/>
            <person name="Mbengue M."/>
            <person name="Navaud O."/>
            <person name="Raffaele S."/>
            <person name="Hammond-Kosack K."/>
            <person name="Heard S."/>
            <person name="Oliver R."/>
        </authorList>
    </citation>
    <scope>NUCLEOTIDE SEQUENCE [LARGE SCALE GENOMIC DNA]</scope>
    <source>
        <strain evidence="10">ATCC 18683 / 1980 / Ss-1</strain>
    </source>
</reference>
<keyword evidence="2 7" id="KW-0812">Transmembrane</keyword>
<dbReference type="EMBL" id="CP017824">
    <property type="protein sequence ID" value="APA13494.1"/>
    <property type="molecule type" value="Genomic_DNA"/>
</dbReference>
<feature type="region of interest" description="Disordered" evidence="6">
    <location>
        <begin position="403"/>
        <end position="434"/>
    </location>
</feature>
<feature type="compositionally biased region" description="Polar residues" evidence="6">
    <location>
        <begin position="423"/>
        <end position="433"/>
    </location>
</feature>
<dbReference type="GO" id="GO:0016020">
    <property type="term" value="C:membrane"/>
    <property type="evidence" value="ECO:0007669"/>
    <property type="project" value="UniProtKB-SubCell"/>
</dbReference>
<keyword evidence="4 7" id="KW-0472">Membrane</keyword>
<organism evidence="9 10">
    <name type="scientific">Sclerotinia sclerotiorum (strain ATCC 18683 / 1980 / Ss-1)</name>
    <name type="common">White mold</name>
    <name type="synonym">Whetzelinia sclerotiorum</name>
    <dbReference type="NCBI Taxonomy" id="665079"/>
    <lineage>
        <taxon>Eukaryota</taxon>
        <taxon>Fungi</taxon>
        <taxon>Dikarya</taxon>
        <taxon>Ascomycota</taxon>
        <taxon>Pezizomycotina</taxon>
        <taxon>Leotiomycetes</taxon>
        <taxon>Helotiales</taxon>
        <taxon>Sclerotiniaceae</taxon>
        <taxon>Sclerotinia</taxon>
    </lineage>
</organism>
<evidence type="ECO:0000256" key="7">
    <source>
        <dbReference type="SAM" id="Phobius"/>
    </source>
</evidence>